<dbReference type="Gene3D" id="1.10.10.60">
    <property type="entry name" value="Homeodomain-like"/>
    <property type="match status" value="1"/>
</dbReference>
<evidence type="ECO:0000313" key="4">
    <source>
        <dbReference type="EMBL" id="HJG80427.1"/>
    </source>
</evidence>
<evidence type="ECO:0000313" key="5">
    <source>
        <dbReference type="Proteomes" id="UP000784435"/>
    </source>
</evidence>
<dbReference type="GO" id="GO:0000976">
    <property type="term" value="F:transcription cis-regulatory region binding"/>
    <property type="evidence" value="ECO:0007669"/>
    <property type="project" value="TreeGrafter"/>
</dbReference>
<dbReference type="SUPFAM" id="SSF46689">
    <property type="entry name" value="Homeodomain-like"/>
    <property type="match status" value="1"/>
</dbReference>
<dbReference type="EMBL" id="DYUK01000181">
    <property type="protein sequence ID" value="HJG80427.1"/>
    <property type="molecule type" value="Genomic_DNA"/>
</dbReference>
<name>A0A921SP05_9MICO</name>
<feature type="domain" description="HTH tetR-type" evidence="3">
    <location>
        <begin position="13"/>
        <end position="73"/>
    </location>
</feature>
<comment type="caution">
    <text evidence="4">The sequence shown here is derived from an EMBL/GenBank/DDBJ whole genome shotgun (WGS) entry which is preliminary data.</text>
</comment>
<reference evidence="4" key="2">
    <citation type="submission" date="2021-09" db="EMBL/GenBank/DDBJ databases">
        <authorList>
            <person name="Gilroy R."/>
        </authorList>
    </citation>
    <scope>NUCLEOTIDE SEQUENCE</scope>
    <source>
        <strain evidence="4">ChiGjej5B5-7349</strain>
    </source>
</reference>
<protein>
    <submittedName>
        <fullName evidence="4">TetR/AcrR family transcriptional regulator</fullName>
    </submittedName>
</protein>
<dbReference type="PANTHER" id="PTHR30055">
    <property type="entry name" value="HTH-TYPE TRANSCRIPTIONAL REGULATOR RUTR"/>
    <property type="match status" value="1"/>
</dbReference>
<dbReference type="Pfam" id="PF00440">
    <property type="entry name" value="TetR_N"/>
    <property type="match status" value="1"/>
</dbReference>
<reference evidence="4" key="1">
    <citation type="journal article" date="2021" name="PeerJ">
        <title>Extensive microbial diversity within the chicken gut microbiome revealed by metagenomics and culture.</title>
        <authorList>
            <person name="Gilroy R."/>
            <person name="Ravi A."/>
            <person name="Getino M."/>
            <person name="Pursley I."/>
            <person name="Horton D.L."/>
            <person name="Alikhan N.F."/>
            <person name="Baker D."/>
            <person name="Gharbi K."/>
            <person name="Hall N."/>
            <person name="Watson M."/>
            <person name="Adriaenssens E.M."/>
            <person name="Foster-Nyarko E."/>
            <person name="Jarju S."/>
            <person name="Secka A."/>
            <person name="Antonio M."/>
            <person name="Oren A."/>
            <person name="Chaudhuri R.R."/>
            <person name="La Ragione R."/>
            <person name="Hildebrand F."/>
            <person name="Pallen M.J."/>
        </authorList>
    </citation>
    <scope>NUCLEOTIDE SEQUENCE</scope>
    <source>
        <strain evidence="4">ChiGjej5B5-7349</strain>
    </source>
</reference>
<accession>A0A921SP05</accession>
<dbReference type="GO" id="GO:0003700">
    <property type="term" value="F:DNA-binding transcription factor activity"/>
    <property type="evidence" value="ECO:0007669"/>
    <property type="project" value="TreeGrafter"/>
</dbReference>
<dbReference type="InterPro" id="IPR009057">
    <property type="entry name" value="Homeodomain-like_sf"/>
</dbReference>
<dbReference type="PANTHER" id="PTHR30055:SF226">
    <property type="entry name" value="HTH-TYPE TRANSCRIPTIONAL REGULATOR PKSA"/>
    <property type="match status" value="1"/>
</dbReference>
<evidence type="ECO:0000259" key="3">
    <source>
        <dbReference type="PROSITE" id="PS50977"/>
    </source>
</evidence>
<dbReference type="AlphaFoldDB" id="A0A921SP05"/>
<dbReference type="PROSITE" id="PS50977">
    <property type="entry name" value="HTH_TETR_2"/>
    <property type="match status" value="1"/>
</dbReference>
<dbReference type="InterPro" id="IPR001647">
    <property type="entry name" value="HTH_TetR"/>
</dbReference>
<feature type="DNA-binding region" description="H-T-H motif" evidence="2">
    <location>
        <begin position="36"/>
        <end position="55"/>
    </location>
</feature>
<evidence type="ECO:0000256" key="1">
    <source>
        <dbReference type="ARBA" id="ARBA00023125"/>
    </source>
</evidence>
<dbReference type="PRINTS" id="PR00455">
    <property type="entry name" value="HTHTETR"/>
</dbReference>
<sequence>MYRPTAATRQNAESRRRAIAEAARALVTESGFAAATVKSVAARAGCSAGLLYTYFPHRDALLQGTFAHASGHELATVTRAMAVTETPAEAVVAVVDTFLSRALAGPRLARALLFEGLPPAVEEERLRFRAGYAAAVAAHLPEALTDSAPPAAALPHSSGDEPESAVHVTARALVGALSGCLQAPIHDEGRTDFSPAEVRSLITHMTAFCLGAAGLSAPAHPTTDRKDRP</sequence>
<proteinExistence type="predicted"/>
<organism evidence="4 5">
    <name type="scientific">Brevibacterium senegalense</name>
    <dbReference type="NCBI Taxonomy" id="1033736"/>
    <lineage>
        <taxon>Bacteria</taxon>
        <taxon>Bacillati</taxon>
        <taxon>Actinomycetota</taxon>
        <taxon>Actinomycetes</taxon>
        <taxon>Micrococcales</taxon>
        <taxon>Brevibacteriaceae</taxon>
        <taxon>Brevibacterium</taxon>
    </lineage>
</organism>
<dbReference type="Gene3D" id="1.10.357.10">
    <property type="entry name" value="Tetracycline Repressor, domain 2"/>
    <property type="match status" value="1"/>
</dbReference>
<dbReference type="Proteomes" id="UP000784435">
    <property type="component" value="Unassembled WGS sequence"/>
</dbReference>
<evidence type="ECO:0000256" key="2">
    <source>
        <dbReference type="PROSITE-ProRule" id="PRU00335"/>
    </source>
</evidence>
<gene>
    <name evidence="4" type="ORF">K8V08_08450</name>
</gene>
<dbReference type="InterPro" id="IPR050109">
    <property type="entry name" value="HTH-type_TetR-like_transc_reg"/>
</dbReference>
<keyword evidence="1 2" id="KW-0238">DNA-binding</keyword>